<dbReference type="AlphaFoldDB" id="A0A225VKX8"/>
<dbReference type="GO" id="GO:0003824">
    <property type="term" value="F:catalytic activity"/>
    <property type="evidence" value="ECO:0007669"/>
    <property type="project" value="UniProtKB-KW"/>
</dbReference>
<dbReference type="InterPro" id="IPR041577">
    <property type="entry name" value="RT_RNaseH_2"/>
</dbReference>
<protein>
    <recommendedName>
        <fullName evidence="3">Reverse transcriptase/retrotransposon-derived protein RNase H-like domain-containing protein</fullName>
    </recommendedName>
</protein>
<dbReference type="SUPFAM" id="SSF53098">
    <property type="entry name" value="Ribonuclease H-like"/>
    <property type="match status" value="1"/>
</dbReference>
<dbReference type="InterPro" id="IPR050951">
    <property type="entry name" value="Retrovirus_Pol_polyprotein"/>
</dbReference>
<proteinExistence type="predicted"/>
<dbReference type="GO" id="GO:0003676">
    <property type="term" value="F:nucleic acid binding"/>
    <property type="evidence" value="ECO:0007669"/>
    <property type="project" value="InterPro"/>
</dbReference>
<evidence type="ECO:0000256" key="2">
    <source>
        <dbReference type="SAM" id="MobiDB-lite"/>
    </source>
</evidence>
<feature type="domain" description="Reverse transcriptase/retrotransposon-derived protein RNase H-like" evidence="3">
    <location>
        <begin position="3"/>
        <end position="62"/>
    </location>
</feature>
<dbReference type="InterPro" id="IPR043502">
    <property type="entry name" value="DNA/RNA_pol_sf"/>
</dbReference>
<evidence type="ECO:0000313" key="5">
    <source>
        <dbReference type="Proteomes" id="UP000198211"/>
    </source>
</evidence>
<dbReference type="Gene3D" id="3.30.420.10">
    <property type="entry name" value="Ribonuclease H-like superfamily/Ribonuclease H"/>
    <property type="match status" value="1"/>
</dbReference>
<dbReference type="Proteomes" id="UP000198211">
    <property type="component" value="Unassembled WGS sequence"/>
</dbReference>
<dbReference type="EMBL" id="NBNE01004063">
    <property type="protein sequence ID" value="OWZ06206.1"/>
    <property type="molecule type" value="Genomic_DNA"/>
</dbReference>
<name>A0A225VKX8_9STRA</name>
<sequence>MLLTTRPVLLYHNFKLPFRLATDASKVGHGACLQQDHGRKWQPVAYASRVNNHAESNYSITDCLGGKAVPPLSLWTYVYDHHGPFSPSVAYDRPNLAGRIHRWSLTLQEYEFNVEYRPGATNVVADALSRARAAVRAAVRRQRRCLTAPRAPSTLMRTETEMAATAGHSPSVPAVKTRTAVPVLMEASVNEYVVTNNGDVVNSSSRVTNRASTTNDLTAIASNPTVTTDDGMVAATDGTDMTTTAATGYRRTKKVTAPATRRSARIRAREQHVHWTTPVTGVTSEVETAASKYGSMNIKSEYGLVRRTMVGKLYCHRRFGHPVLKKCIAGFGVDTYENHIPTDVLRNFIGDRLMKSGDGSVVARSVGRETHDPARLFTLYEVCEEMPLAIAGHSMSLGLFHDEIRTRELCLGDTAETLATFLVQEVVLKFGIFRELLTDGAPEMTVSVIEVLVQLLQAQQVNPWVGLVERFHRTWKDCVSTLTQDERQLDWNMWVNFSVYACNSARHSRVSLIPNELMMGRRLRVSNEFLRLRRAEVTKAGDLSTYHVGLLESTEQSYEVAEESRKREQVRQARYYDRKSRNRREVQVGDLVWVHNPPRGKNATKFGPLRVVKSAGYDNFVLHREGKTGKVETAIAHVSSVVTYHYPEPLLALVALDIDVELRYGDQQPPRNKSPDTAAVLSATMPNERTTEPSRSKRSRSAADDAAERNNERGLLVERRRRRRRNAAV</sequence>
<evidence type="ECO:0000256" key="1">
    <source>
        <dbReference type="ARBA" id="ARBA00023268"/>
    </source>
</evidence>
<dbReference type="PANTHER" id="PTHR37984">
    <property type="entry name" value="PROTEIN CBG26694"/>
    <property type="match status" value="1"/>
</dbReference>
<keyword evidence="1" id="KW-0511">Multifunctional enzyme</keyword>
<dbReference type="CDD" id="cd09274">
    <property type="entry name" value="RNase_HI_RT_Ty3"/>
    <property type="match status" value="1"/>
</dbReference>
<keyword evidence="5" id="KW-1185">Reference proteome</keyword>
<organism evidence="4 5">
    <name type="scientific">Phytophthora megakarya</name>
    <dbReference type="NCBI Taxonomy" id="4795"/>
    <lineage>
        <taxon>Eukaryota</taxon>
        <taxon>Sar</taxon>
        <taxon>Stramenopiles</taxon>
        <taxon>Oomycota</taxon>
        <taxon>Peronosporomycetes</taxon>
        <taxon>Peronosporales</taxon>
        <taxon>Peronosporaceae</taxon>
        <taxon>Phytophthora</taxon>
    </lineage>
</organism>
<reference evidence="5" key="1">
    <citation type="submission" date="2017-03" db="EMBL/GenBank/DDBJ databases">
        <title>Phytopthora megakarya and P. palmivora, two closely related causual agents of cacao black pod achieved similar genome size and gene model numbers by different mechanisms.</title>
        <authorList>
            <person name="Ali S."/>
            <person name="Shao J."/>
            <person name="Larry D.J."/>
            <person name="Kronmiller B."/>
            <person name="Shen D."/>
            <person name="Strem M.D."/>
            <person name="Melnick R.L."/>
            <person name="Guiltinan M.J."/>
            <person name="Tyler B.M."/>
            <person name="Meinhardt L.W."/>
            <person name="Bailey B.A."/>
        </authorList>
    </citation>
    <scope>NUCLEOTIDE SEQUENCE [LARGE SCALE GENOMIC DNA]</scope>
    <source>
        <strain evidence="5">zdho120</strain>
    </source>
</reference>
<dbReference type="PANTHER" id="PTHR37984:SF5">
    <property type="entry name" value="PROTEIN NYNRIN-LIKE"/>
    <property type="match status" value="1"/>
</dbReference>
<dbReference type="SUPFAM" id="SSF56672">
    <property type="entry name" value="DNA/RNA polymerases"/>
    <property type="match status" value="1"/>
</dbReference>
<gene>
    <name evidence="4" type="ORF">PHMEG_00021570</name>
</gene>
<feature type="compositionally biased region" description="Basic and acidic residues" evidence="2">
    <location>
        <begin position="689"/>
        <end position="718"/>
    </location>
</feature>
<comment type="caution">
    <text evidence="4">The sequence shown here is derived from an EMBL/GenBank/DDBJ whole genome shotgun (WGS) entry which is preliminary data.</text>
</comment>
<evidence type="ECO:0000313" key="4">
    <source>
        <dbReference type="EMBL" id="OWZ06206.1"/>
    </source>
</evidence>
<evidence type="ECO:0000259" key="3">
    <source>
        <dbReference type="Pfam" id="PF17919"/>
    </source>
</evidence>
<dbReference type="InterPro" id="IPR012337">
    <property type="entry name" value="RNaseH-like_sf"/>
</dbReference>
<dbReference type="InterPro" id="IPR036397">
    <property type="entry name" value="RNaseH_sf"/>
</dbReference>
<accession>A0A225VKX8</accession>
<feature type="compositionally biased region" description="Basic residues" evidence="2">
    <location>
        <begin position="719"/>
        <end position="729"/>
    </location>
</feature>
<feature type="region of interest" description="Disordered" evidence="2">
    <location>
        <begin position="665"/>
        <end position="729"/>
    </location>
</feature>
<dbReference type="Pfam" id="PF17919">
    <property type="entry name" value="RT_RNaseH_2"/>
    <property type="match status" value="1"/>
</dbReference>